<dbReference type="KEGG" id="azz:DEW08_12520"/>
<proteinExistence type="predicted"/>
<dbReference type="Pfam" id="PF07045">
    <property type="entry name" value="DUF1330"/>
    <property type="match status" value="1"/>
</dbReference>
<dbReference type="InterPro" id="IPR010753">
    <property type="entry name" value="DUF1330"/>
</dbReference>
<evidence type="ECO:0000313" key="3">
    <source>
        <dbReference type="Proteomes" id="UP000245629"/>
    </source>
</evidence>
<dbReference type="PANTHER" id="PTHR41521:SF4">
    <property type="entry name" value="BLR0684 PROTEIN"/>
    <property type="match status" value="1"/>
</dbReference>
<protein>
    <submittedName>
        <fullName evidence="2">DUF1330 domain-containing protein</fullName>
    </submittedName>
</protein>
<dbReference type="SUPFAM" id="SSF54909">
    <property type="entry name" value="Dimeric alpha+beta barrel"/>
    <property type="match status" value="1"/>
</dbReference>
<keyword evidence="3" id="KW-1185">Reference proteome</keyword>
<gene>
    <name evidence="2" type="ORF">DEW08_12520</name>
</gene>
<dbReference type="InterPro" id="IPR011008">
    <property type="entry name" value="Dimeric_a/b-barrel"/>
</dbReference>
<organism evidence="2 3">
    <name type="scientific">Azospirillum thermophilum</name>
    <dbReference type="NCBI Taxonomy" id="2202148"/>
    <lineage>
        <taxon>Bacteria</taxon>
        <taxon>Pseudomonadati</taxon>
        <taxon>Pseudomonadota</taxon>
        <taxon>Alphaproteobacteria</taxon>
        <taxon>Rhodospirillales</taxon>
        <taxon>Azospirillaceae</taxon>
        <taxon>Azospirillum</taxon>
    </lineage>
</organism>
<sequence length="95" mass="10430">MPAYVIVDAKVTDPVAYEAYKSLSPAAIAAYNGRFLSRGGATEVLEGDWQPNRIVVVEFPDMAAARAFYDSPQYLAAREARKDAAEFRMIVVEGL</sequence>
<dbReference type="Gene3D" id="3.30.70.100">
    <property type="match status" value="1"/>
</dbReference>
<feature type="domain" description="DUF1330" evidence="1">
    <location>
        <begin position="2"/>
        <end position="95"/>
    </location>
</feature>
<name>A0A2S2CR32_9PROT</name>
<reference evidence="3" key="1">
    <citation type="submission" date="2018-05" db="EMBL/GenBank/DDBJ databases">
        <title>Azospirillum thermophila sp. nov., a novel isolated from hot spring.</title>
        <authorList>
            <person name="Zhao Z."/>
        </authorList>
    </citation>
    <scope>NUCLEOTIDE SEQUENCE [LARGE SCALE GENOMIC DNA]</scope>
    <source>
        <strain evidence="3">CFH 70021</strain>
    </source>
</reference>
<dbReference type="AlphaFoldDB" id="A0A2S2CR32"/>
<dbReference type="Proteomes" id="UP000245629">
    <property type="component" value="Chromosome 2"/>
</dbReference>
<accession>A0A2S2CR32</accession>
<dbReference type="EMBL" id="CP029353">
    <property type="protein sequence ID" value="AWK86946.1"/>
    <property type="molecule type" value="Genomic_DNA"/>
</dbReference>
<dbReference type="PANTHER" id="PTHR41521">
    <property type="match status" value="1"/>
</dbReference>
<evidence type="ECO:0000259" key="1">
    <source>
        <dbReference type="Pfam" id="PF07045"/>
    </source>
</evidence>
<dbReference type="OrthoDB" id="9806380at2"/>
<dbReference type="RefSeq" id="WP_109327574.1">
    <property type="nucleotide sequence ID" value="NZ_CP029353.1"/>
</dbReference>
<evidence type="ECO:0000313" key="2">
    <source>
        <dbReference type="EMBL" id="AWK86946.1"/>
    </source>
</evidence>